<reference evidence="2 3" key="1">
    <citation type="journal article" date="2018" name="Nat. Ecol. Evol.">
        <title>Genomic signatures of mitonuclear coevolution across populations of Tigriopus californicus.</title>
        <authorList>
            <person name="Barreto F.S."/>
            <person name="Watson E.T."/>
            <person name="Lima T.G."/>
            <person name="Willett C.S."/>
            <person name="Edmands S."/>
            <person name="Li W."/>
            <person name="Burton R.S."/>
        </authorList>
    </citation>
    <scope>NUCLEOTIDE SEQUENCE [LARGE SCALE GENOMIC DNA]</scope>
    <source>
        <strain evidence="2 3">San Diego</strain>
    </source>
</reference>
<evidence type="ECO:0000256" key="1">
    <source>
        <dbReference type="SAM" id="MobiDB-lite"/>
    </source>
</evidence>
<accession>A0A553N7P1</accession>
<dbReference type="Proteomes" id="UP000318571">
    <property type="component" value="Chromosome 8"/>
</dbReference>
<organism evidence="2 3">
    <name type="scientific">Tigriopus californicus</name>
    <name type="common">Marine copepod</name>
    <dbReference type="NCBI Taxonomy" id="6832"/>
    <lineage>
        <taxon>Eukaryota</taxon>
        <taxon>Metazoa</taxon>
        <taxon>Ecdysozoa</taxon>
        <taxon>Arthropoda</taxon>
        <taxon>Crustacea</taxon>
        <taxon>Multicrustacea</taxon>
        <taxon>Hexanauplia</taxon>
        <taxon>Copepoda</taxon>
        <taxon>Harpacticoida</taxon>
        <taxon>Harpacticidae</taxon>
        <taxon>Tigriopus</taxon>
    </lineage>
</organism>
<gene>
    <name evidence="2" type="ORF">TCAL_17216</name>
</gene>
<protein>
    <submittedName>
        <fullName evidence="2">Uncharacterized protein</fullName>
    </submittedName>
</protein>
<sequence>MDALAEMYALLREEDLGAGPLDRRKPVQETNLPIVTSQQGILRASQGAYELAMTKYRTNHTTQGAGKAWKARSGTARRTPKAHTCTQILDP</sequence>
<evidence type="ECO:0000313" key="2">
    <source>
        <dbReference type="EMBL" id="TRY61457.1"/>
    </source>
</evidence>
<dbReference type="STRING" id="6832.A0A553N7P1"/>
<dbReference type="EMBL" id="VCGU01000459">
    <property type="protein sequence ID" value="TRY61457.1"/>
    <property type="molecule type" value="Genomic_DNA"/>
</dbReference>
<proteinExistence type="predicted"/>
<evidence type="ECO:0000313" key="3">
    <source>
        <dbReference type="Proteomes" id="UP000318571"/>
    </source>
</evidence>
<feature type="region of interest" description="Disordered" evidence="1">
    <location>
        <begin position="63"/>
        <end position="91"/>
    </location>
</feature>
<comment type="caution">
    <text evidence="2">The sequence shown here is derived from an EMBL/GenBank/DDBJ whole genome shotgun (WGS) entry which is preliminary data.</text>
</comment>
<name>A0A553N7P1_TIGCA</name>
<keyword evidence="3" id="KW-1185">Reference proteome</keyword>
<dbReference type="AlphaFoldDB" id="A0A553N7P1"/>